<feature type="region of interest" description="Disordered" evidence="1">
    <location>
        <begin position="18"/>
        <end position="43"/>
    </location>
</feature>
<name>A0A7R9Y9J0_9STRA</name>
<dbReference type="EMBL" id="HBEA01002389">
    <property type="protein sequence ID" value="CAD8252283.1"/>
    <property type="molecule type" value="Transcribed_RNA"/>
</dbReference>
<organism evidence="2">
    <name type="scientific">Pinguiococcus pyrenoidosus</name>
    <dbReference type="NCBI Taxonomy" id="172671"/>
    <lineage>
        <taxon>Eukaryota</taxon>
        <taxon>Sar</taxon>
        <taxon>Stramenopiles</taxon>
        <taxon>Ochrophyta</taxon>
        <taxon>Pinguiophyceae</taxon>
        <taxon>Pinguiochrysidales</taxon>
        <taxon>Pinguiochrysidaceae</taxon>
        <taxon>Pinguiococcus</taxon>
    </lineage>
</organism>
<proteinExistence type="predicted"/>
<accession>A0A7R9Y9J0</accession>
<dbReference type="AlphaFoldDB" id="A0A7R9Y9J0"/>
<evidence type="ECO:0000313" key="2">
    <source>
        <dbReference type="EMBL" id="CAD8252283.1"/>
    </source>
</evidence>
<protein>
    <submittedName>
        <fullName evidence="2">Uncharacterized protein</fullName>
    </submittedName>
</protein>
<gene>
    <name evidence="2" type="ORF">PPYR1160_LOCUS1775</name>
</gene>
<reference evidence="2" key="1">
    <citation type="submission" date="2021-01" db="EMBL/GenBank/DDBJ databases">
        <authorList>
            <person name="Corre E."/>
            <person name="Pelletier E."/>
            <person name="Niang G."/>
            <person name="Scheremetjew M."/>
            <person name="Finn R."/>
            <person name="Kale V."/>
            <person name="Holt S."/>
            <person name="Cochrane G."/>
            <person name="Meng A."/>
            <person name="Brown T."/>
            <person name="Cohen L."/>
        </authorList>
    </citation>
    <scope>NUCLEOTIDE SEQUENCE</scope>
    <source>
        <strain evidence="2">CCMP2078</strain>
    </source>
</reference>
<evidence type="ECO:0000256" key="1">
    <source>
        <dbReference type="SAM" id="MobiDB-lite"/>
    </source>
</evidence>
<sequence>MVSALPRVSMTQQFNGKPVLSGLTWSKSASAEPSRSRSRSVRQQFRLQRMHIRIGGHSEQVLITASHIFSRKQAEDENPTAGDRVSKRAATARKRCSAPLKALALILHRKHSG</sequence>